<evidence type="ECO:0000313" key="3">
    <source>
        <dbReference type="Proteomes" id="UP001321475"/>
    </source>
</evidence>
<evidence type="ECO:0000259" key="1">
    <source>
        <dbReference type="PROSITE" id="PS51725"/>
    </source>
</evidence>
<dbReference type="PROSITE" id="PS51725">
    <property type="entry name" value="ABM"/>
    <property type="match status" value="1"/>
</dbReference>
<dbReference type="Gene3D" id="3.30.70.100">
    <property type="match status" value="1"/>
</dbReference>
<gene>
    <name evidence="2" type="ORF">GCM10025865_21040</name>
</gene>
<dbReference type="InterPro" id="IPR011008">
    <property type="entry name" value="Dimeric_a/b-barrel"/>
</dbReference>
<keyword evidence="2" id="KW-0503">Monooxygenase</keyword>
<dbReference type="Pfam" id="PF03992">
    <property type="entry name" value="ABM"/>
    <property type="match status" value="1"/>
</dbReference>
<dbReference type="GO" id="GO:0004497">
    <property type="term" value="F:monooxygenase activity"/>
    <property type="evidence" value="ECO:0007669"/>
    <property type="project" value="UniProtKB-KW"/>
</dbReference>
<keyword evidence="2" id="KW-0560">Oxidoreductase</keyword>
<reference evidence="3" key="1">
    <citation type="journal article" date="2019" name="Int. J. Syst. Evol. Microbiol.">
        <title>The Global Catalogue of Microorganisms (GCM) 10K type strain sequencing project: providing services to taxonomists for standard genome sequencing and annotation.</title>
        <authorList>
            <consortium name="The Broad Institute Genomics Platform"/>
            <consortium name="The Broad Institute Genome Sequencing Center for Infectious Disease"/>
            <person name="Wu L."/>
            <person name="Ma J."/>
        </authorList>
    </citation>
    <scope>NUCLEOTIDE SEQUENCE [LARGE SCALE GENOMIC DNA]</scope>
    <source>
        <strain evidence="3">NBRC 108565</strain>
    </source>
</reference>
<keyword evidence="3" id="KW-1185">Reference proteome</keyword>
<organism evidence="2 3">
    <name type="scientific">Paraoerskovia sediminicola</name>
    <dbReference type="NCBI Taxonomy" id="1138587"/>
    <lineage>
        <taxon>Bacteria</taxon>
        <taxon>Bacillati</taxon>
        <taxon>Actinomycetota</taxon>
        <taxon>Actinomycetes</taxon>
        <taxon>Micrococcales</taxon>
        <taxon>Cellulomonadaceae</taxon>
        <taxon>Paraoerskovia</taxon>
    </lineage>
</organism>
<feature type="domain" description="ABM" evidence="1">
    <location>
        <begin position="2"/>
        <end position="92"/>
    </location>
</feature>
<evidence type="ECO:0000313" key="2">
    <source>
        <dbReference type="EMBL" id="BDZ42805.1"/>
    </source>
</evidence>
<protein>
    <submittedName>
        <fullName evidence="2">Antibiotic biosynthesis monooxygenase</fullName>
    </submittedName>
</protein>
<name>A0ABN6XDM8_9CELL</name>
<dbReference type="Proteomes" id="UP001321475">
    <property type="component" value="Chromosome"/>
</dbReference>
<dbReference type="RefSeq" id="WP_286217218.1">
    <property type="nucleotide sequence ID" value="NZ_AP027729.1"/>
</dbReference>
<proteinExistence type="predicted"/>
<dbReference type="EMBL" id="AP027729">
    <property type="protein sequence ID" value="BDZ42805.1"/>
    <property type="molecule type" value="Genomic_DNA"/>
</dbReference>
<accession>A0ABN6XDM8</accession>
<dbReference type="InterPro" id="IPR007138">
    <property type="entry name" value="ABM_dom"/>
</dbReference>
<dbReference type="SUPFAM" id="SSF54909">
    <property type="entry name" value="Dimeric alpha+beta barrel"/>
    <property type="match status" value="1"/>
</dbReference>
<sequence>MIREHALLTVRPGSEARFEAAFAQARPLIEQQPGFRGLSLSRGVESWSTYLLLVDWESVEAHEEGFRRSPEYDRWRELLHGFYEPFPVVQHFAQVAPTD</sequence>